<dbReference type="EMBL" id="JAVFKD010000014">
    <property type="protein sequence ID" value="KAK5990860.1"/>
    <property type="molecule type" value="Genomic_DNA"/>
</dbReference>
<gene>
    <name evidence="4" type="ORF">PT974_09135</name>
</gene>
<dbReference type="Proteomes" id="UP001338125">
    <property type="component" value="Unassembled WGS sequence"/>
</dbReference>
<accession>A0ABR0SGK1</accession>
<evidence type="ECO:0000313" key="5">
    <source>
        <dbReference type="Proteomes" id="UP001338125"/>
    </source>
</evidence>
<sequence length="483" mass="52960">MSTDPAGVAASGDLPKHRACDECRFRKIACSKEPDGCARCKKEGIQCHYSPQKPMGRPRKRRHVEESQESLDASPPPIAVAADINGYSNASEYPTFSTDDRFDDVIVQPDDIARQAFDLHDWHGDSNMSFIDLLPDFYPDSPNMFTQADPSLAYVSPPGQVPFHHSSSSLYSPPMNDSTHLGTINFDDQHHSTTTTTTTATTLPRTSCDSPHHYAASHHSHTSAPSCSSPGSQYHCNQSPETIASVSTPQSGKAMPNIPCTCLSSLYFALNSLSQLPSNIPSAMRVARHASKMAHQVINCPECYDVTINDPTKPPPIQCFQNLMCLGALVPSACNAYASILEMVDVETDRAKGDNRKLWFSFSDVGETWSHYVDAKSPTSIRQILRVDVHGFEGVNGVWKPPTPTSQPGANEQRPLKGVVTLLDEKNRKRHEQIDELIATGQMPENSPYLLFPGGHKVVPPEARNCVRVLETARIALSNLVIA</sequence>
<dbReference type="Gene3D" id="4.10.240.10">
    <property type="entry name" value="Zn(2)-C6 fungal-type DNA-binding domain"/>
    <property type="match status" value="1"/>
</dbReference>
<protein>
    <recommendedName>
        <fullName evidence="3">Zn(2)-C6 fungal-type domain-containing protein</fullName>
    </recommendedName>
</protein>
<keyword evidence="1" id="KW-0539">Nucleus</keyword>
<comment type="caution">
    <text evidence="4">The sequence shown here is derived from an EMBL/GenBank/DDBJ whole genome shotgun (WGS) entry which is preliminary data.</text>
</comment>
<feature type="compositionally biased region" description="Low complexity" evidence="2">
    <location>
        <begin position="193"/>
        <end position="202"/>
    </location>
</feature>
<feature type="region of interest" description="Disordered" evidence="2">
    <location>
        <begin position="48"/>
        <end position="78"/>
    </location>
</feature>
<proteinExistence type="predicted"/>
<dbReference type="InterPro" id="IPR001138">
    <property type="entry name" value="Zn2Cys6_DnaBD"/>
</dbReference>
<name>A0ABR0SGK1_9HYPO</name>
<feature type="region of interest" description="Disordered" evidence="2">
    <location>
        <begin position="180"/>
        <end position="226"/>
    </location>
</feature>
<dbReference type="PROSITE" id="PS50048">
    <property type="entry name" value="ZN2_CY6_FUNGAL_2"/>
    <property type="match status" value="1"/>
</dbReference>
<evidence type="ECO:0000313" key="4">
    <source>
        <dbReference type="EMBL" id="KAK5990860.1"/>
    </source>
</evidence>
<reference evidence="4 5" key="1">
    <citation type="submission" date="2024-01" db="EMBL/GenBank/DDBJ databases">
        <title>Complete genome of Cladobotryum mycophilum ATHUM6906.</title>
        <authorList>
            <person name="Christinaki A.C."/>
            <person name="Myridakis A.I."/>
            <person name="Kouvelis V.N."/>
        </authorList>
    </citation>
    <scope>NUCLEOTIDE SEQUENCE [LARGE SCALE GENOMIC DNA]</scope>
    <source>
        <strain evidence="4 5">ATHUM6906</strain>
    </source>
</reference>
<dbReference type="InterPro" id="IPR036864">
    <property type="entry name" value="Zn2-C6_fun-type_DNA-bd_sf"/>
</dbReference>
<dbReference type="CDD" id="cd00067">
    <property type="entry name" value="GAL4"/>
    <property type="match status" value="1"/>
</dbReference>
<feature type="domain" description="Zn(2)-C6 fungal-type" evidence="3">
    <location>
        <begin position="19"/>
        <end position="49"/>
    </location>
</feature>
<keyword evidence="5" id="KW-1185">Reference proteome</keyword>
<dbReference type="Pfam" id="PF00172">
    <property type="entry name" value="Zn_clus"/>
    <property type="match status" value="1"/>
</dbReference>
<evidence type="ECO:0000256" key="2">
    <source>
        <dbReference type="SAM" id="MobiDB-lite"/>
    </source>
</evidence>
<dbReference type="SUPFAM" id="SSF57701">
    <property type="entry name" value="Zn2/Cys6 DNA-binding domain"/>
    <property type="match status" value="1"/>
</dbReference>
<evidence type="ECO:0000256" key="1">
    <source>
        <dbReference type="ARBA" id="ARBA00023242"/>
    </source>
</evidence>
<dbReference type="PROSITE" id="PS00463">
    <property type="entry name" value="ZN2_CY6_FUNGAL_1"/>
    <property type="match status" value="1"/>
</dbReference>
<organism evidence="4 5">
    <name type="scientific">Cladobotryum mycophilum</name>
    <dbReference type="NCBI Taxonomy" id="491253"/>
    <lineage>
        <taxon>Eukaryota</taxon>
        <taxon>Fungi</taxon>
        <taxon>Dikarya</taxon>
        <taxon>Ascomycota</taxon>
        <taxon>Pezizomycotina</taxon>
        <taxon>Sordariomycetes</taxon>
        <taxon>Hypocreomycetidae</taxon>
        <taxon>Hypocreales</taxon>
        <taxon>Hypocreaceae</taxon>
        <taxon>Cladobotryum</taxon>
    </lineage>
</organism>
<dbReference type="SMART" id="SM00066">
    <property type="entry name" value="GAL4"/>
    <property type="match status" value="1"/>
</dbReference>
<evidence type="ECO:0000259" key="3">
    <source>
        <dbReference type="PROSITE" id="PS50048"/>
    </source>
</evidence>